<proteinExistence type="predicted"/>
<reference evidence="1 2" key="1">
    <citation type="journal article" date="2022" name="Hortic Res">
        <title>A haplotype resolved chromosomal level avocado genome allows analysis of novel avocado genes.</title>
        <authorList>
            <person name="Nath O."/>
            <person name="Fletcher S.J."/>
            <person name="Hayward A."/>
            <person name="Shaw L.M."/>
            <person name="Masouleh A.K."/>
            <person name="Furtado A."/>
            <person name="Henry R.J."/>
            <person name="Mitter N."/>
        </authorList>
    </citation>
    <scope>NUCLEOTIDE SEQUENCE [LARGE SCALE GENOMIC DNA]</scope>
    <source>
        <strain evidence="2">cv. Hass</strain>
    </source>
</reference>
<organism evidence="1 2">
    <name type="scientific">Persea americana</name>
    <name type="common">Avocado</name>
    <dbReference type="NCBI Taxonomy" id="3435"/>
    <lineage>
        <taxon>Eukaryota</taxon>
        <taxon>Viridiplantae</taxon>
        <taxon>Streptophyta</taxon>
        <taxon>Embryophyta</taxon>
        <taxon>Tracheophyta</taxon>
        <taxon>Spermatophyta</taxon>
        <taxon>Magnoliopsida</taxon>
        <taxon>Magnoliidae</taxon>
        <taxon>Laurales</taxon>
        <taxon>Lauraceae</taxon>
        <taxon>Persea</taxon>
    </lineage>
</organism>
<keyword evidence="2" id="KW-1185">Reference proteome</keyword>
<gene>
    <name evidence="1" type="ORF">MRB53_007150</name>
</gene>
<dbReference type="Proteomes" id="UP001234297">
    <property type="component" value="Chromosome 2"/>
</dbReference>
<protein>
    <submittedName>
        <fullName evidence="1">Uncharacterized protein</fullName>
    </submittedName>
</protein>
<name>A0ACC2MI05_PERAE</name>
<evidence type="ECO:0000313" key="2">
    <source>
        <dbReference type="Proteomes" id="UP001234297"/>
    </source>
</evidence>
<dbReference type="EMBL" id="CM056810">
    <property type="protein sequence ID" value="KAJ8645402.1"/>
    <property type="molecule type" value="Genomic_DNA"/>
</dbReference>
<evidence type="ECO:0000313" key="1">
    <source>
        <dbReference type="EMBL" id="KAJ8645402.1"/>
    </source>
</evidence>
<sequence>MQEYFHQLKVIANQLVTCGALVSEEDLILYTLSGLPSMYRSFQTSTRTRSCHDPVSLEELHTLLVCEELSFADEVTGDSSAAFVAKKSSAPNRTSSSTTHQRNSFGSSARSFRNSSPRPGSGSSSDASSQRQLPPGSASPNKTVKTALLSHSVPTDIWHCRLGHPSSAIQRTILSNISTSSQQVKTCPQQTMAKDGEKSDGRPPSPFTDPTSPYFLHPSSNPGSVLTQIKLKGENYSAWEQAIILALRSQNKLGFIDGSIATPDKSDSHFVTWEIVNSMLCSWIANSLDDSIRATVSRLSNVKILWECLKNRYSVKNGPKVYKVWSDLTLTKQAGASVMSYYTQFLGMWDDLSNISPLETCTCDSGSSIATWFRNLQTYQFLMGLDDSYSVLRTQIINIEPLPDLDRVYAMVSQEESHRSALQPRDNSPAVGFAVQSKASSSSSSSTTTVSSPSVSSGRPYCTFCERQGHVFDKCWTRLGISLASNRGRGRGRGRHSSQSRVPAFAAAAQWATQTPADAPSSASSLVPTVGIPGLTADQVQRLLALIESSPENDKMSGKISHDVSWLIDSGASHHMTGNISLLSNVRDILPSPVGLPDGEKTSAVKEGSCVIQSGLTLHHVLFVPNLAVNLTSVSKLICDANCFVTFTDRLCILQDRTTRSPIGLGESQGGVYHYRPVTIAAASTARVHESYETWHRRLGHPSSKPMSYLYVNGNKVVVPDHPSICDICCRAKQTRSSFPISNSCAKDKFDLIHCDIWGPYRKSTISGATYFLTIVDDFSRAVWVYLLLDKGYPHGKKGWKVMDLESKKMIISRDVKFDENTFPFATSQSQSSSTPFPTIIGSDWSWTSHY</sequence>
<comment type="caution">
    <text evidence="1">The sequence shown here is derived from an EMBL/GenBank/DDBJ whole genome shotgun (WGS) entry which is preliminary data.</text>
</comment>
<accession>A0ACC2MI05</accession>